<feature type="region of interest" description="Disordered" evidence="1">
    <location>
        <begin position="312"/>
        <end position="340"/>
    </location>
</feature>
<dbReference type="Pfam" id="PF07596">
    <property type="entry name" value="SBP_bac_10"/>
    <property type="match status" value="1"/>
</dbReference>
<dbReference type="SUPFAM" id="SSF54523">
    <property type="entry name" value="Pili subunits"/>
    <property type="match status" value="1"/>
</dbReference>
<reference evidence="4" key="1">
    <citation type="submission" date="2019-10" db="EMBL/GenBank/DDBJ databases">
        <title>Lacipirellula parvula gen. nov., sp. nov., representing a lineage of planctomycetes widespread in freshwater anoxic habitats, and description of the family Lacipirellulaceae.</title>
        <authorList>
            <person name="Dedysh S.N."/>
            <person name="Kulichevskaya I.S."/>
            <person name="Beletsky A.V."/>
            <person name="Rakitin A.L."/>
            <person name="Mardanov A.V."/>
            <person name="Ivanova A.A."/>
            <person name="Saltykova V.X."/>
            <person name="Rijpstra W.I.C."/>
            <person name="Sinninghe Damste J.S."/>
            <person name="Ravin N.V."/>
        </authorList>
    </citation>
    <scope>NUCLEOTIDE SEQUENCE [LARGE SCALE GENOMIC DNA]</scope>
    <source>
        <strain evidence="4">PX69</strain>
    </source>
</reference>
<evidence type="ECO:0000313" key="3">
    <source>
        <dbReference type="EMBL" id="BBO30732.1"/>
    </source>
</evidence>
<gene>
    <name evidence="3" type="ORF">PLANPX_0344</name>
</gene>
<evidence type="ECO:0000256" key="1">
    <source>
        <dbReference type="SAM" id="MobiDB-lite"/>
    </source>
</evidence>
<evidence type="ECO:0000313" key="4">
    <source>
        <dbReference type="Proteomes" id="UP000326837"/>
    </source>
</evidence>
<proteinExistence type="predicted"/>
<dbReference type="NCBIfam" id="TIGR04294">
    <property type="entry name" value="pre_pil_HX9DG"/>
    <property type="match status" value="1"/>
</dbReference>
<dbReference type="InterPro" id="IPR011453">
    <property type="entry name" value="DUF1559"/>
</dbReference>
<organism evidence="3 4">
    <name type="scientific">Lacipirellula parvula</name>
    <dbReference type="NCBI Taxonomy" id="2650471"/>
    <lineage>
        <taxon>Bacteria</taxon>
        <taxon>Pseudomonadati</taxon>
        <taxon>Planctomycetota</taxon>
        <taxon>Planctomycetia</taxon>
        <taxon>Pirellulales</taxon>
        <taxon>Lacipirellulaceae</taxon>
        <taxon>Lacipirellula</taxon>
    </lineage>
</organism>
<dbReference type="PROSITE" id="PS00409">
    <property type="entry name" value="PROKAR_NTER_METHYL"/>
    <property type="match status" value="1"/>
</dbReference>
<dbReference type="InterPro" id="IPR045584">
    <property type="entry name" value="Pilin-like"/>
</dbReference>
<feature type="domain" description="DUF1559" evidence="2">
    <location>
        <begin position="37"/>
        <end position="316"/>
    </location>
</feature>
<dbReference type="KEGG" id="lpav:PLANPX_0344"/>
<feature type="compositionally biased region" description="Basic and acidic residues" evidence="1">
    <location>
        <begin position="315"/>
        <end position="340"/>
    </location>
</feature>
<dbReference type="Pfam" id="PF07963">
    <property type="entry name" value="N_methyl"/>
    <property type="match status" value="1"/>
</dbReference>
<dbReference type="RefSeq" id="WP_172991794.1">
    <property type="nucleotide sequence ID" value="NZ_AP021861.1"/>
</dbReference>
<name>A0A5K7X4J6_9BACT</name>
<dbReference type="InterPro" id="IPR012902">
    <property type="entry name" value="N_methyl_site"/>
</dbReference>
<dbReference type="NCBIfam" id="TIGR02532">
    <property type="entry name" value="IV_pilin_GFxxxE"/>
    <property type="match status" value="1"/>
</dbReference>
<dbReference type="PANTHER" id="PTHR30093">
    <property type="entry name" value="GENERAL SECRETION PATHWAY PROTEIN G"/>
    <property type="match status" value="1"/>
</dbReference>
<dbReference type="InterPro" id="IPR027558">
    <property type="entry name" value="Pre_pil_HX9DG_C"/>
</dbReference>
<sequence length="340" mass="37475">MSRRITFARASGFTLVELLVVIAIIGVLVALLLPAVQAAREASRMSSCRNNIKQLSLAMAMHESTHKCLPSSGWLGDWTGDPNAGATTGQPGGWVYNILPFIEQSAVHQIGKGMTGVDLKKELARRDAMPIGFLNCPTRRPSIAYPNVYNKVAINGRYAEFHARSDYAANAGDIAQLETWCELHVPKAFDAAKQLNWRPNIDWHNGIGYCGAIIQFRHITDGTSNTYAVGERFLEPEASLRGEAKADDWPMYNGFQDDLMRSVYYDPAFPDKAQIPKPDVDGVEDSYRFGSSHPSGLNMGMCDGSVTTISFDIDPEVHRRSGHRSDEGGPRQPDHDPKLP</sequence>
<dbReference type="Proteomes" id="UP000326837">
    <property type="component" value="Chromosome"/>
</dbReference>
<evidence type="ECO:0000259" key="2">
    <source>
        <dbReference type="Pfam" id="PF07596"/>
    </source>
</evidence>
<dbReference type="PANTHER" id="PTHR30093:SF2">
    <property type="entry name" value="TYPE II SECRETION SYSTEM PROTEIN H"/>
    <property type="match status" value="1"/>
</dbReference>
<dbReference type="EMBL" id="AP021861">
    <property type="protein sequence ID" value="BBO30732.1"/>
    <property type="molecule type" value="Genomic_DNA"/>
</dbReference>
<dbReference type="Gene3D" id="3.30.700.10">
    <property type="entry name" value="Glycoprotein, Type 4 Pilin"/>
    <property type="match status" value="1"/>
</dbReference>
<keyword evidence="4" id="KW-1185">Reference proteome</keyword>
<accession>A0A5K7X4J6</accession>
<dbReference type="AlphaFoldDB" id="A0A5K7X4J6"/>
<protein>
    <recommendedName>
        <fullName evidence="2">DUF1559 domain-containing protein</fullName>
    </recommendedName>
</protein>